<organism evidence="1 2">
    <name type="scientific">Thalassolituus marinus</name>
    <dbReference type="NCBI Taxonomy" id="671053"/>
    <lineage>
        <taxon>Bacteria</taxon>
        <taxon>Pseudomonadati</taxon>
        <taxon>Pseudomonadota</taxon>
        <taxon>Gammaproteobacteria</taxon>
        <taxon>Oceanospirillales</taxon>
        <taxon>Oceanospirillaceae</taxon>
        <taxon>Thalassolituus</taxon>
    </lineage>
</organism>
<comment type="caution">
    <text evidence="1">The sequence shown here is derived from an EMBL/GenBank/DDBJ whole genome shotgun (WGS) entry which is preliminary data.</text>
</comment>
<reference evidence="1 2" key="1">
    <citation type="submission" date="2020-12" db="EMBL/GenBank/DDBJ databases">
        <title>Novel Thalassolituus-related marine hydrocarbonoclastic bacteria mediated algae-derived hydrocarbons mineralization in twilight zone of the northern South China Sea.</title>
        <authorList>
            <person name="Dong C."/>
        </authorList>
    </citation>
    <scope>NUCLEOTIDE SEQUENCE [LARGE SCALE GENOMIC DNA]</scope>
    <source>
        <strain evidence="1 2">IMCC1826</strain>
    </source>
</reference>
<evidence type="ECO:0000313" key="1">
    <source>
        <dbReference type="EMBL" id="MCA6063768.1"/>
    </source>
</evidence>
<sequence>MKGQDIVLLLKLISLHRKELPSGASEQAPVEPVEPVDWEDWQDWEGWDADGSRLILPEHRSHEQKDIASRYTARSLEEETGISKSQINLALNRCIDVGLAKKDRKSGVPRANVQALYGFILHGLKYVFPAKPGEITRGIATAFAAPVMNKQLMSAGEFVPVWPDAKGNTKGQAIEPLCKSVAYAVRRDPEMYALLALVDAIRIGQPREANLAANQLKQRLGAK</sequence>
<evidence type="ECO:0008006" key="3">
    <source>
        <dbReference type="Google" id="ProtNLM"/>
    </source>
</evidence>
<dbReference type="Proteomes" id="UP000714380">
    <property type="component" value="Unassembled WGS sequence"/>
</dbReference>
<dbReference type="RefSeq" id="WP_225674091.1">
    <property type="nucleotide sequence ID" value="NZ_JAEDAH010000043.1"/>
</dbReference>
<accession>A0ABS7ZRD2</accession>
<gene>
    <name evidence="1" type="ORF">I9W95_09120</name>
</gene>
<proteinExistence type="predicted"/>
<keyword evidence="2" id="KW-1185">Reference proteome</keyword>
<dbReference type="EMBL" id="JAEDAH010000043">
    <property type="protein sequence ID" value="MCA6063768.1"/>
    <property type="molecule type" value="Genomic_DNA"/>
</dbReference>
<evidence type="ECO:0000313" key="2">
    <source>
        <dbReference type="Proteomes" id="UP000714380"/>
    </source>
</evidence>
<name>A0ABS7ZRD2_9GAMM</name>
<protein>
    <recommendedName>
        <fullName evidence="3">MarR family transcriptional regulator</fullName>
    </recommendedName>
</protein>